<evidence type="ECO:0000313" key="1">
    <source>
        <dbReference type="EMBL" id="MBB3711146.1"/>
    </source>
</evidence>
<dbReference type="Gene3D" id="3.40.50.1820">
    <property type="entry name" value="alpha/beta hydrolase"/>
    <property type="match status" value="1"/>
</dbReference>
<name>A0ABR6HL51_9RHOB</name>
<dbReference type="EMBL" id="JACIBX010000002">
    <property type="protein sequence ID" value="MBB3711146.1"/>
    <property type="molecule type" value="Genomic_DNA"/>
</dbReference>
<gene>
    <name evidence="1" type="ORF">FHS00_000708</name>
</gene>
<organism evidence="1 2">
    <name type="scientific">Limimaricola variabilis</name>
    <dbReference type="NCBI Taxonomy" id="1492771"/>
    <lineage>
        <taxon>Bacteria</taxon>
        <taxon>Pseudomonadati</taxon>
        <taxon>Pseudomonadota</taxon>
        <taxon>Alphaproteobacteria</taxon>
        <taxon>Rhodobacterales</taxon>
        <taxon>Paracoccaceae</taxon>
        <taxon>Limimaricola</taxon>
    </lineage>
</organism>
<sequence>MMQAARHDGRAGAPLLLTFHGTGGDEQQFHGFGMELLPGAHVVSPRGEVSEGGALRFFRRKAEGVYDMQDLAQRRDEMARFVAAEITRTGATRVIGLGYSNGANILAATALEHPALFTDMALLHPLIPWTPVPQPGLAGRRVLVTAGERDPICPAPLTRALADYLEAQGVALSQAWHPGGHEIRPEEIEALRSFLA</sequence>
<comment type="caution">
    <text evidence="1">The sequence shown here is derived from an EMBL/GenBank/DDBJ whole genome shotgun (WGS) entry which is preliminary data.</text>
</comment>
<keyword evidence="2" id="KW-1185">Reference proteome</keyword>
<protein>
    <submittedName>
        <fullName evidence="1">Phospholipase/carboxylesterase</fullName>
    </submittedName>
</protein>
<evidence type="ECO:0000313" key="2">
    <source>
        <dbReference type="Proteomes" id="UP000576152"/>
    </source>
</evidence>
<dbReference type="RefSeq" id="WP_183469940.1">
    <property type="nucleotide sequence ID" value="NZ_JACIBX010000002.1"/>
</dbReference>
<dbReference type="SUPFAM" id="SSF53474">
    <property type="entry name" value="alpha/beta-Hydrolases"/>
    <property type="match status" value="1"/>
</dbReference>
<accession>A0ABR6HL51</accession>
<dbReference type="Proteomes" id="UP000576152">
    <property type="component" value="Unassembled WGS sequence"/>
</dbReference>
<proteinExistence type="predicted"/>
<dbReference type="InterPro" id="IPR029058">
    <property type="entry name" value="AB_hydrolase_fold"/>
</dbReference>
<reference evidence="1 2" key="1">
    <citation type="submission" date="2020-08" db="EMBL/GenBank/DDBJ databases">
        <title>Genomic Encyclopedia of Type Strains, Phase III (KMG-III): the genomes of soil and plant-associated and newly described type strains.</title>
        <authorList>
            <person name="Whitman W."/>
        </authorList>
    </citation>
    <scope>NUCLEOTIDE SEQUENCE [LARGE SCALE GENOMIC DNA]</scope>
    <source>
        <strain evidence="1 2">CECT 8572</strain>
    </source>
</reference>